<reference evidence="1" key="2">
    <citation type="submission" date="2020-06" db="EMBL/GenBank/DDBJ databases">
        <authorList>
            <person name="Sheffer M."/>
        </authorList>
    </citation>
    <scope>NUCLEOTIDE SEQUENCE</scope>
</reference>
<name>A0A8T0EEB5_ARGBR</name>
<dbReference type="EMBL" id="JABXBU010002228">
    <property type="protein sequence ID" value="KAF8771432.1"/>
    <property type="molecule type" value="Genomic_DNA"/>
</dbReference>
<sequence>MEIKQLSPCLHSERHLIYVNEQKYGIIVENSFHGKFGEKIFQRHSKRIQLDVDLFYINHEHLEFLANTRTLQELSGIGKFAQFLVFC</sequence>
<proteinExistence type="predicted"/>
<evidence type="ECO:0000313" key="2">
    <source>
        <dbReference type="Proteomes" id="UP000807504"/>
    </source>
</evidence>
<evidence type="ECO:0000313" key="1">
    <source>
        <dbReference type="EMBL" id="KAF8771432.1"/>
    </source>
</evidence>
<dbReference type="Proteomes" id="UP000807504">
    <property type="component" value="Unassembled WGS sequence"/>
</dbReference>
<reference evidence="1" key="1">
    <citation type="journal article" date="2020" name="bioRxiv">
        <title>Chromosome-level reference genome of the European wasp spider Argiope bruennichi: a resource for studies on range expansion and evolutionary adaptation.</title>
        <authorList>
            <person name="Sheffer M.M."/>
            <person name="Hoppe A."/>
            <person name="Krehenwinkel H."/>
            <person name="Uhl G."/>
            <person name="Kuss A.W."/>
            <person name="Jensen L."/>
            <person name="Jensen C."/>
            <person name="Gillespie R.G."/>
            <person name="Hoff K.J."/>
            <person name="Prost S."/>
        </authorList>
    </citation>
    <scope>NUCLEOTIDE SEQUENCE</scope>
</reference>
<accession>A0A8T0EEB5</accession>
<organism evidence="1 2">
    <name type="scientific">Argiope bruennichi</name>
    <name type="common">Wasp spider</name>
    <name type="synonym">Aranea bruennichi</name>
    <dbReference type="NCBI Taxonomy" id="94029"/>
    <lineage>
        <taxon>Eukaryota</taxon>
        <taxon>Metazoa</taxon>
        <taxon>Ecdysozoa</taxon>
        <taxon>Arthropoda</taxon>
        <taxon>Chelicerata</taxon>
        <taxon>Arachnida</taxon>
        <taxon>Araneae</taxon>
        <taxon>Araneomorphae</taxon>
        <taxon>Entelegynae</taxon>
        <taxon>Araneoidea</taxon>
        <taxon>Araneidae</taxon>
        <taxon>Argiope</taxon>
    </lineage>
</organism>
<dbReference type="AlphaFoldDB" id="A0A8T0EEB5"/>
<protein>
    <submittedName>
        <fullName evidence="1">Uncharacterized protein</fullName>
    </submittedName>
</protein>
<keyword evidence="2" id="KW-1185">Reference proteome</keyword>
<comment type="caution">
    <text evidence="1">The sequence shown here is derived from an EMBL/GenBank/DDBJ whole genome shotgun (WGS) entry which is preliminary data.</text>
</comment>
<gene>
    <name evidence="1" type="ORF">HNY73_018856</name>
</gene>